<dbReference type="Proteomes" id="UP000237105">
    <property type="component" value="Unassembled WGS sequence"/>
</dbReference>
<organism evidence="2 3">
    <name type="scientific">Parasponia andersonii</name>
    <name type="common">Sponia andersonii</name>
    <dbReference type="NCBI Taxonomy" id="3476"/>
    <lineage>
        <taxon>Eukaryota</taxon>
        <taxon>Viridiplantae</taxon>
        <taxon>Streptophyta</taxon>
        <taxon>Embryophyta</taxon>
        <taxon>Tracheophyta</taxon>
        <taxon>Spermatophyta</taxon>
        <taxon>Magnoliopsida</taxon>
        <taxon>eudicotyledons</taxon>
        <taxon>Gunneridae</taxon>
        <taxon>Pentapetalae</taxon>
        <taxon>rosids</taxon>
        <taxon>fabids</taxon>
        <taxon>Rosales</taxon>
        <taxon>Cannabaceae</taxon>
        <taxon>Parasponia</taxon>
    </lineage>
</organism>
<dbReference type="EMBL" id="JXTB01000096">
    <property type="protein sequence ID" value="PON64433.1"/>
    <property type="molecule type" value="Genomic_DNA"/>
</dbReference>
<proteinExistence type="predicted"/>
<dbReference type="AlphaFoldDB" id="A0A2P5CTQ5"/>
<evidence type="ECO:0000313" key="3">
    <source>
        <dbReference type="Proteomes" id="UP000237105"/>
    </source>
</evidence>
<evidence type="ECO:0000256" key="1">
    <source>
        <dbReference type="SAM" id="MobiDB-lite"/>
    </source>
</evidence>
<feature type="region of interest" description="Disordered" evidence="1">
    <location>
        <begin position="1"/>
        <end position="26"/>
    </location>
</feature>
<protein>
    <submittedName>
        <fullName evidence="2">Uncharacterized protein</fullName>
    </submittedName>
</protein>
<comment type="caution">
    <text evidence="2">The sequence shown here is derived from an EMBL/GenBank/DDBJ whole genome shotgun (WGS) entry which is preliminary data.</text>
</comment>
<reference evidence="3" key="1">
    <citation type="submission" date="2016-06" db="EMBL/GenBank/DDBJ databases">
        <title>Parallel loss of symbiosis genes in relatives of nitrogen-fixing non-legume Parasponia.</title>
        <authorList>
            <person name="Van Velzen R."/>
            <person name="Holmer R."/>
            <person name="Bu F."/>
            <person name="Rutten L."/>
            <person name="Van Zeijl A."/>
            <person name="Liu W."/>
            <person name="Santuari L."/>
            <person name="Cao Q."/>
            <person name="Sharma T."/>
            <person name="Shen D."/>
            <person name="Roswanjaya Y."/>
            <person name="Wardhani T."/>
            <person name="Kalhor M.S."/>
            <person name="Jansen J."/>
            <person name="Van den Hoogen J."/>
            <person name="Gungor B."/>
            <person name="Hartog M."/>
            <person name="Hontelez J."/>
            <person name="Verver J."/>
            <person name="Yang W.-C."/>
            <person name="Schijlen E."/>
            <person name="Repin R."/>
            <person name="Schilthuizen M."/>
            <person name="Schranz E."/>
            <person name="Heidstra R."/>
            <person name="Miyata K."/>
            <person name="Fedorova E."/>
            <person name="Kohlen W."/>
            <person name="Bisseling T."/>
            <person name="Smit S."/>
            <person name="Geurts R."/>
        </authorList>
    </citation>
    <scope>NUCLEOTIDE SEQUENCE [LARGE SCALE GENOMIC DNA]</scope>
    <source>
        <strain evidence="3">cv. WU1-14</strain>
    </source>
</reference>
<keyword evidence="3" id="KW-1185">Reference proteome</keyword>
<name>A0A2P5CTQ5_PARAD</name>
<feature type="compositionally biased region" description="Basic and acidic residues" evidence="1">
    <location>
        <begin position="1"/>
        <end position="10"/>
    </location>
</feature>
<evidence type="ECO:0000313" key="2">
    <source>
        <dbReference type="EMBL" id="PON64433.1"/>
    </source>
</evidence>
<accession>A0A2P5CTQ5</accession>
<sequence>MSDEGLHGIEDYQSSPPTLPLRGPGCPTKVIRRNGVVDKLPNLVLHGGSSKEHGDYLANRFFNKAVVSTMENTKAIFVFADVEDFTT</sequence>
<gene>
    <name evidence="2" type="ORF">PanWU01x14_125020</name>
</gene>